<proteinExistence type="predicted"/>
<keyword evidence="3" id="KW-1185">Reference proteome</keyword>
<feature type="signal peptide" evidence="1">
    <location>
        <begin position="1"/>
        <end position="22"/>
    </location>
</feature>
<reference evidence="2 3" key="1">
    <citation type="journal article" date="2014" name="PLoS ONE">
        <title>Global Analysis of Gene Expression Profiles in Physic Nut (Jatropha curcas L.) Seedlings Exposed to Salt Stress.</title>
        <authorList>
            <person name="Zhang L."/>
            <person name="Zhang C."/>
            <person name="Wu P."/>
            <person name="Chen Y."/>
            <person name="Li M."/>
            <person name="Jiang H."/>
            <person name="Wu G."/>
        </authorList>
    </citation>
    <scope>NUCLEOTIDE SEQUENCE [LARGE SCALE GENOMIC DNA]</scope>
    <source>
        <strain evidence="3">cv. GZQX0401</strain>
        <tissue evidence="2">Young leaves</tissue>
    </source>
</reference>
<evidence type="ECO:0000313" key="3">
    <source>
        <dbReference type="Proteomes" id="UP000027138"/>
    </source>
</evidence>
<protein>
    <recommendedName>
        <fullName evidence="4">Phytocyanin domain-containing protein</fullName>
    </recommendedName>
</protein>
<dbReference type="OrthoDB" id="1839683at2759"/>
<feature type="chain" id="PRO_5001643920" description="Phytocyanin domain-containing protein" evidence="1">
    <location>
        <begin position="23"/>
        <end position="124"/>
    </location>
</feature>
<accession>A0A067KQ59</accession>
<evidence type="ECO:0008006" key="4">
    <source>
        <dbReference type="Google" id="ProtNLM"/>
    </source>
</evidence>
<dbReference type="EMBL" id="KK914370">
    <property type="protein sequence ID" value="KDP38232.1"/>
    <property type="molecule type" value="Genomic_DNA"/>
</dbReference>
<dbReference type="Gene3D" id="2.60.40.420">
    <property type="entry name" value="Cupredoxins - blue copper proteins"/>
    <property type="match status" value="1"/>
</dbReference>
<sequence>MAITYTQFLMLLLSACAVGTTAATGSYRDWGSNSPHYKLFKYDRPVENKTRPHNVWLLPDLQSLSTCNFSKGVKIANETEGAGEGFKFVLKEFKPYYFACGIGDGIHCNIGNMRFLVVPAISDD</sequence>
<dbReference type="Proteomes" id="UP000027138">
    <property type="component" value="Unassembled WGS sequence"/>
</dbReference>
<gene>
    <name evidence="2" type="ORF">JCGZ_04875</name>
</gene>
<evidence type="ECO:0000313" key="2">
    <source>
        <dbReference type="EMBL" id="KDP38232.1"/>
    </source>
</evidence>
<dbReference type="AlphaFoldDB" id="A0A067KQ59"/>
<organism evidence="2 3">
    <name type="scientific">Jatropha curcas</name>
    <name type="common">Barbados nut</name>
    <dbReference type="NCBI Taxonomy" id="180498"/>
    <lineage>
        <taxon>Eukaryota</taxon>
        <taxon>Viridiplantae</taxon>
        <taxon>Streptophyta</taxon>
        <taxon>Embryophyta</taxon>
        <taxon>Tracheophyta</taxon>
        <taxon>Spermatophyta</taxon>
        <taxon>Magnoliopsida</taxon>
        <taxon>eudicotyledons</taxon>
        <taxon>Gunneridae</taxon>
        <taxon>Pentapetalae</taxon>
        <taxon>rosids</taxon>
        <taxon>fabids</taxon>
        <taxon>Malpighiales</taxon>
        <taxon>Euphorbiaceae</taxon>
        <taxon>Crotonoideae</taxon>
        <taxon>Jatropheae</taxon>
        <taxon>Jatropha</taxon>
    </lineage>
</organism>
<dbReference type="InterPro" id="IPR008972">
    <property type="entry name" value="Cupredoxin"/>
</dbReference>
<name>A0A067KQ59_JATCU</name>
<dbReference type="STRING" id="180498.A0A067KQ59"/>
<dbReference type="SUPFAM" id="SSF49503">
    <property type="entry name" value="Cupredoxins"/>
    <property type="match status" value="1"/>
</dbReference>
<dbReference type="PANTHER" id="PTHR34052">
    <property type="entry name" value="GLYCINE-RICH PROTEIN-LIKE"/>
    <property type="match status" value="1"/>
</dbReference>
<keyword evidence="1" id="KW-0732">Signal</keyword>
<evidence type="ECO:0000256" key="1">
    <source>
        <dbReference type="SAM" id="SignalP"/>
    </source>
</evidence>
<dbReference type="PANTHER" id="PTHR34052:SF1">
    <property type="entry name" value="OS06G0216700 PROTEIN"/>
    <property type="match status" value="1"/>
</dbReference>